<dbReference type="GO" id="GO:0003918">
    <property type="term" value="F:DNA topoisomerase type II (double strand cut, ATP-hydrolyzing) activity"/>
    <property type="evidence" value="ECO:0007669"/>
    <property type="project" value="UniProtKB-UniRule"/>
</dbReference>
<evidence type="ECO:0000256" key="6">
    <source>
        <dbReference type="ARBA" id="ARBA00022842"/>
    </source>
</evidence>
<dbReference type="EC" id="5.6.2.2" evidence="4"/>
<keyword evidence="9 10" id="KW-0413">Isomerase</keyword>
<dbReference type="InterPro" id="IPR013049">
    <property type="entry name" value="Spo11/TopoVI_A_N"/>
</dbReference>
<keyword evidence="15" id="KW-1185">Reference proteome</keyword>
<reference evidence="14 15" key="1">
    <citation type="submission" date="2014-11" db="EMBL/GenBank/DDBJ databases">
        <title>Comparative genomic analysis of Cryptosporidium hominis reveals occurrence of genetic recombination in virulent subtypes.</title>
        <authorList>
            <person name="Guo Y."/>
            <person name="Tang K."/>
            <person name="Frace M."/>
            <person name="Li N."/>
            <person name="Roellig D.M."/>
            <person name="Sammons S."/>
            <person name="Knipe K."/>
            <person name="Rowe L."/>
            <person name="Feng Y."/>
            <person name="Xiao L."/>
        </authorList>
    </citation>
    <scope>NUCLEOTIDE SEQUENCE [LARGE SCALE GENOMIC DNA]</scope>
    <source>
        <strain evidence="14">30976</strain>
    </source>
</reference>
<evidence type="ECO:0000313" key="14">
    <source>
        <dbReference type="EMBL" id="PPS95409.1"/>
    </source>
</evidence>
<dbReference type="InterPro" id="IPR036388">
    <property type="entry name" value="WH-like_DNA-bd_sf"/>
</dbReference>
<comment type="cofactor">
    <cofactor evidence="2">
        <name>Mg(2+)</name>
        <dbReference type="ChEBI" id="CHEBI:18420"/>
    </cofactor>
</comment>
<evidence type="ECO:0000256" key="8">
    <source>
        <dbReference type="ARBA" id="ARBA00023125"/>
    </source>
</evidence>
<dbReference type="VEuPathDB" id="CryptoDB:CHUDEA8_1350"/>
<keyword evidence="7 10" id="KW-0799">Topoisomerase</keyword>
<dbReference type="PANTHER" id="PTHR10848">
    <property type="entry name" value="MEIOTIC RECOMBINATION PROTEIN SPO11"/>
    <property type="match status" value="1"/>
</dbReference>
<gene>
    <name evidence="13" type="ORF">CHUDEA8_1350</name>
    <name evidence="14" type="ORF">GY17_00002878</name>
</gene>
<dbReference type="Proteomes" id="UP000199752">
    <property type="component" value="Chromosome 8"/>
</dbReference>
<dbReference type="GO" id="GO:0003677">
    <property type="term" value="F:DNA binding"/>
    <property type="evidence" value="ECO:0007669"/>
    <property type="project" value="UniProtKB-UniRule"/>
</dbReference>
<keyword evidence="5" id="KW-0479">Metal-binding</keyword>
<dbReference type="EMBL" id="LN877954">
    <property type="protein sequence ID" value="CUV07680.1"/>
    <property type="molecule type" value="Genomic_DNA"/>
</dbReference>
<evidence type="ECO:0000256" key="4">
    <source>
        <dbReference type="ARBA" id="ARBA00012895"/>
    </source>
</evidence>
<dbReference type="PRINTS" id="PR01550">
    <property type="entry name" value="TOP6AFAMILY"/>
</dbReference>
<evidence type="ECO:0000313" key="15">
    <source>
        <dbReference type="Proteomes" id="UP001429100"/>
    </source>
</evidence>
<feature type="domain" description="Spo11/DNA topoisomerase VI subunit A N-terminal" evidence="11">
    <location>
        <begin position="56"/>
        <end position="114"/>
    </location>
</feature>
<comment type="catalytic activity">
    <reaction evidence="1 10">
        <text>ATP-dependent breakage, passage and rejoining of double-stranded DNA.</text>
        <dbReference type="EC" id="5.6.2.2"/>
    </reaction>
</comment>
<reference evidence="14 15" key="3">
    <citation type="submission" date="2017-10" db="EMBL/GenBank/DDBJ databases">
        <title>Consistent, comparative and evidence-based genome annotation and re-annotation for the closely-related species, Cryptosporidium parvum, C. hominis and C. tyzzeri.</title>
        <authorList>
            <person name="Baptista R.P."/>
            <person name="Li Y."/>
            <person name="Sateriale A."/>
            <person name="Striepen B."/>
            <person name="Kissinger J.C."/>
        </authorList>
    </citation>
    <scope>NUCLEOTIDE SEQUENCE [LARGE SCALE GENOMIC DNA]</scope>
    <source>
        <strain evidence="14">30976</strain>
    </source>
</reference>
<dbReference type="CDD" id="cd00223">
    <property type="entry name" value="TOPRIM_TopoIIB_SPO"/>
    <property type="match status" value="1"/>
</dbReference>
<protein>
    <recommendedName>
        <fullName evidence="4">DNA topoisomerase (ATP-hydrolyzing)</fullName>
        <ecNumber evidence="4">5.6.2.2</ecNumber>
    </recommendedName>
</protein>
<dbReference type="GO" id="GO:0000228">
    <property type="term" value="C:nuclear chromosome"/>
    <property type="evidence" value="ECO:0007669"/>
    <property type="project" value="TreeGrafter"/>
</dbReference>
<dbReference type="AlphaFoldDB" id="A0A0S4TJV5"/>
<dbReference type="Pfam" id="PF04406">
    <property type="entry name" value="TP6A_N"/>
    <property type="match status" value="1"/>
</dbReference>
<dbReference type="PANTHER" id="PTHR10848:SF0">
    <property type="entry name" value="MEIOTIC RECOMBINATION PROTEIN SPO11"/>
    <property type="match status" value="1"/>
</dbReference>
<evidence type="ECO:0000256" key="3">
    <source>
        <dbReference type="ARBA" id="ARBA00006559"/>
    </source>
</evidence>
<dbReference type="GO" id="GO:0042138">
    <property type="term" value="P:meiotic DNA double-strand break formation"/>
    <property type="evidence" value="ECO:0007669"/>
    <property type="project" value="TreeGrafter"/>
</dbReference>
<evidence type="ECO:0000259" key="12">
    <source>
        <dbReference type="Pfam" id="PF21180"/>
    </source>
</evidence>
<keyword evidence="6" id="KW-0460">Magnesium</keyword>
<dbReference type="PROSITE" id="PS52041">
    <property type="entry name" value="TOPO_IIB"/>
    <property type="match status" value="1"/>
</dbReference>
<dbReference type="GO" id="GO:0000706">
    <property type="term" value="P:meiotic DNA double-strand break processing"/>
    <property type="evidence" value="ECO:0007669"/>
    <property type="project" value="TreeGrafter"/>
</dbReference>
<dbReference type="GO" id="GO:0046872">
    <property type="term" value="F:metal ion binding"/>
    <property type="evidence" value="ECO:0007669"/>
    <property type="project" value="UniProtKB-KW"/>
</dbReference>
<dbReference type="VEuPathDB" id="CryptoDB:GY17_00002878"/>
<dbReference type="EMBL" id="JTAI01000001">
    <property type="protein sequence ID" value="PPS95409.1"/>
    <property type="molecule type" value="Genomic_DNA"/>
</dbReference>
<feature type="active site" description="O-(5'-phospho-DNA)-tyrosine intermediate" evidence="10">
    <location>
        <position position="82"/>
    </location>
</feature>
<evidence type="ECO:0000256" key="9">
    <source>
        <dbReference type="ARBA" id="ARBA00023235"/>
    </source>
</evidence>
<dbReference type="GO" id="GO:0007131">
    <property type="term" value="P:reciprocal meiotic recombination"/>
    <property type="evidence" value="ECO:0007669"/>
    <property type="project" value="TreeGrafter"/>
</dbReference>
<dbReference type="InterPro" id="IPR002815">
    <property type="entry name" value="Spo11/TopoVI_A"/>
</dbReference>
<organism evidence="13">
    <name type="scientific">Cryptosporidium hominis</name>
    <dbReference type="NCBI Taxonomy" id="237895"/>
    <lineage>
        <taxon>Eukaryota</taxon>
        <taxon>Sar</taxon>
        <taxon>Alveolata</taxon>
        <taxon>Apicomplexa</taxon>
        <taxon>Conoidasida</taxon>
        <taxon>Coccidia</taxon>
        <taxon>Eucoccidiorida</taxon>
        <taxon>Eimeriorina</taxon>
        <taxon>Cryptosporidiidae</taxon>
        <taxon>Cryptosporidium</taxon>
    </lineage>
</organism>
<accession>A0A0S4TJV5</accession>
<sequence length="360" mass="41627">MVQEERNLIERGKSKDKLLVLEGEDKRITSRLESSVCGIIRELINGGSRSQIYNSTCLVSVMNILHRNVKEGFHSTLRDIYYNNPSLYTKQSISDKYIAQVTHLVQTPRELLNVVSTARGRIRGPLIIQGYEIGFCERRREVRLDCMSIFESMGHSISPYLFKGMNGLKFSYYSKIKFVLVVEKDTIFQRLLEFGFHKEFDNSCILITARGFSDLPTRTLLYRLSQDLPEDTKFWILCDYDCFGLSIAATYIMGGKSGTWYDSSFSIPKLLPIKVPPVSKLIESGLIATYNVFDITQDEISRIINTRNRLMSSNEISQESKSEWNTFCMQMQQDQKRFEIDCIVEIEKWLIKVIRSKLSE</sequence>
<evidence type="ECO:0000256" key="7">
    <source>
        <dbReference type="ARBA" id="ARBA00023029"/>
    </source>
</evidence>
<comment type="similarity">
    <text evidence="3 10">Belongs to the TOP6A family.</text>
</comment>
<dbReference type="Proteomes" id="UP001429100">
    <property type="component" value="Unassembled WGS sequence"/>
</dbReference>
<reference evidence="13" key="2">
    <citation type="submission" date="2015-08" db="EMBL/GenBank/DDBJ databases">
        <authorList>
            <person name="Babu N.S."/>
            <person name="Beckwith C.J."/>
            <person name="Beseler K.G."/>
            <person name="Brison A."/>
            <person name="Carone J.V."/>
            <person name="Caskin T.P."/>
            <person name="Diamond M."/>
            <person name="Durham M.E."/>
            <person name="Foxe J.M."/>
            <person name="Go M."/>
            <person name="Henderson B.A."/>
            <person name="Jones I.B."/>
            <person name="McGettigan J.A."/>
            <person name="Micheletti S.J."/>
            <person name="Nasrallah M.E."/>
            <person name="Ortiz D."/>
            <person name="Piller C.R."/>
            <person name="Privatt S.R."/>
            <person name="Schneider S.L."/>
            <person name="Sharp S."/>
            <person name="Smith T.C."/>
            <person name="Stanton J.D."/>
            <person name="Ullery H.E."/>
            <person name="Wilson R.J."/>
            <person name="Serrano M.G."/>
            <person name="Buck G."/>
            <person name="Lee V."/>
            <person name="Wang Y."/>
            <person name="Carvalho R."/>
            <person name="Voegtly L."/>
            <person name="Shi R."/>
            <person name="Duckworth R."/>
            <person name="Johnson A."/>
            <person name="Loviza R."/>
            <person name="Walstead R."/>
            <person name="Shah Z."/>
            <person name="Kiflezghi M."/>
            <person name="Wade K."/>
            <person name="Ball S.L."/>
            <person name="Bradley K.W."/>
            <person name="Asai D.J."/>
            <person name="Bowman C.A."/>
            <person name="Russell D.A."/>
            <person name="Pope W.H."/>
            <person name="Jacobs-Sera D."/>
            <person name="Hendrix R.W."/>
            <person name="Hatfull G.F."/>
        </authorList>
    </citation>
    <scope>NUCLEOTIDE SEQUENCE [LARGE SCALE GENOMIC DNA]</scope>
</reference>
<dbReference type="OrthoDB" id="5377392at2759"/>
<feature type="domain" description="Topoisomerase 6 subunit A/Spo11 TOPRIM" evidence="12">
    <location>
        <begin position="178"/>
        <end position="347"/>
    </location>
</feature>
<evidence type="ECO:0000256" key="1">
    <source>
        <dbReference type="ARBA" id="ARBA00000185"/>
    </source>
</evidence>
<evidence type="ECO:0000259" key="11">
    <source>
        <dbReference type="Pfam" id="PF04406"/>
    </source>
</evidence>
<dbReference type="SUPFAM" id="SSF56726">
    <property type="entry name" value="DNA topoisomerase IV, alpha subunit"/>
    <property type="match status" value="1"/>
</dbReference>
<dbReference type="VEuPathDB" id="CryptoDB:ChTU502y2012_388g0065"/>
<evidence type="ECO:0000256" key="5">
    <source>
        <dbReference type="ARBA" id="ARBA00022723"/>
    </source>
</evidence>
<dbReference type="Pfam" id="PF21180">
    <property type="entry name" value="TOP6A-Spo11_Toprim"/>
    <property type="match status" value="1"/>
</dbReference>
<dbReference type="Gene3D" id="3.40.1360.10">
    <property type="match status" value="1"/>
</dbReference>
<dbReference type="InterPro" id="IPR036078">
    <property type="entry name" value="Spo11/TopoVI_A_sf"/>
</dbReference>
<proteinExistence type="inferred from homology"/>
<evidence type="ECO:0000256" key="2">
    <source>
        <dbReference type="ARBA" id="ARBA00001946"/>
    </source>
</evidence>
<evidence type="ECO:0000313" key="13">
    <source>
        <dbReference type="EMBL" id="CUV07680.1"/>
    </source>
</evidence>
<name>A0A0S4TJV5_CRYHO</name>
<dbReference type="GO" id="GO:0005524">
    <property type="term" value="F:ATP binding"/>
    <property type="evidence" value="ECO:0007669"/>
    <property type="project" value="InterPro"/>
</dbReference>
<dbReference type="VEuPathDB" id="CryptoDB:Chro.80160"/>
<keyword evidence="8 10" id="KW-0238">DNA-binding</keyword>
<evidence type="ECO:0000256" key="10">
    <source>
        <dbReference type="PROSITE-ProRule" id="PRU01385"/>
    </source>
</evidence>
<dbReference type="Gene3D" id="1.10.10.10">
    <property type="entry name" value="Winged helix-like DNA-binding domain superfamily/Winged helix DNA-binding domain"/>
    <property type="match status" value="1"/>
</dbReference>
<dbReference type="InterPro" id="IPR034136">
    <property type="entry name" value="TOPRIM_Topo6A/Spo11"/>
</dbReference>